<feature type="transmembrane region" description="Helical" evidence="1">
    <location>
        <begin position="146"/>
        <end position="166"/>
    </location>
</feature>
<feature type="transmembrane region" description="Helical" evidence="1">
    <location>
        <begin position="86"/>
        <end position="110"/>
    </location>
</feature>
<feature type="transmembrane region" description="Helical" evidence="1">
    <location>
        <begin position="41"/>
        <end position="62"/>
    </location>
</feature>
<keyword evidence="1" id="KW-1133">Transmembrane helix</keyword>
<feature type="transmembrane region" description="Helical" evidence="1">
    <location>
        <begin position="186"/>
        <end position="208"/>
    </location>
</feature>
<evidence type="ECO:0008006" key="4">
    <source>
        <dbReference type="Google" id="ProtNLM"/>
    </source>
</evidence>
<keyword evidence="1" id="KW-0812">Transmembrane</keyword>
<dbReference type="InterPro" id="IPR038728">
    <property type="entry name" value="YkvI-like"/>
</dbReference>
<dbReference type="EMBL" id="NKHD01000004">
    <property type="protein sequence ID" value="OXT09397.1"/>
    <property type="molecule type" value="Genomic_DNA"/>
</dbReference>
<evidence type="ECO:0000313" key="2">
    <source>
        <dbReference type="EMBL" id="OXT09397.1"/>
    </source>
</evidence>
<dbReference type="PANTHER" id="PTHR37814">
    <property type="entry name" value="CONSERVED MEMBRANE PROTEIN"/>
    <property type="match status" value="1"/>
</dbReference>
<proteinExistence type="predicted"/>
<gene>
    <name evidence="2" type="ORF">CE561_01760</name>
</gene>
<evidence type="ECO:0000256" key="1">
    <source>
        <dbReference type="SAM" id="Phobius"/>
    </source>
</evidence>
<name>A0A231VN00_THETR</name>
<dbReference type="AlphaFoldDB" id="A0A231VN00"/>
<sequence>MSKKELSVFSIAATYIGTVVGAGFASGQEVLQFFGFHGIRGFIGLFVAAFIFILYGYFILLLGNRLNAVSHYEVIMKAGGPVFGKIIDYVIIFFLFGAFTAMLAGTGAIFKEQFGLPTQIGSVMMAVISVMTVLTGIAGVISAISFVVPILLIGVFVVSVLAIFYAPDIAVIGRISMPFDAAVKNFFMSGIIYASYNLLMSVAILAPLGNETSKESKLKMGALFGGIGLWLGATMILIAILTNMPKASQYQIPMLYIAGKYSKTLKLIYSFILIAEIYTTAVGNLYGFAARLTDTKSIKYKIYTIVTGGVALILSGFGFSKLVHYMYPLAGYAGIAMLIGLTYGVIKKKNYKD</sequence>
<comment type="caution">
    <text evidence="2">The sequence shown here is derived from an EMBL/GenBank/DDBJ whole genome shotgun (WGS) entry which is preliminary data.</text>
</comment>
<protein>
    <recommendedName>
        <fullName evidence="4">Transporter</fullName>
    </recommendedName>
</protein>
<feature type="transmembrane region" description="Helical" evidence="1">
    <location>
        <begin position="300"/>
        <end position="319"/>
    </location>
</feature>
<dbReference type="Proteomes" id="UP000215301">
    <property type="component" value="Unassembled WGS sequence"/>
</dbReference>
<feature type="transmembrane region" description="Helical" evidence="1">
    <location>
        <begin position="325"/>
        <end position="346"/>
    </location>
</feature>
<feature type="transmembrane region" description="Helical" evidence="1">
    <location>
        <begin position="220"/>
        <end position="241"/>
    </location>
</feature>
<dbReference type="RefSeq" id="WP_094043566.1">
    <property type="nucleotide sequence ID" value="NZ_NKHD01000004.1"/>
</dbReference>
<organism evidence="2 3">
    <name type="scientific">Thermoanaerobacterium thermosaccharolyticum</name>
    <name type="common">Clostridium thermosaccharolyticum</name>
    <dbReference type="NCBI Taxonomy" id="1517"/>
    <lineage>
        <taxon>Bacteria</taxon>
        <taxon>Bacillati</taxon>
        <taxon>Bacillota</taxon>
        <taxon>Clostridia</taxon>
        <taxon>Thermoanaerobacterales</taxon>
        <taxon>Thermoanaerobacteraceae</taxon>
        <taxon>Thermoanaerobacterium</taxon>
    </lineage>
</organism>
<accession>A0A231VN00</accession>
<feature type="transmembrane region" description="Helical" evidence="1">
    <location>
        <begin position="267"/>
        <end position="288"/>
    </location>
</feature>
<keyword evidence="1" id="KW-0472">Membrane</keyword>
<evidence type="ECO:0000313" key="3">
    <source>
        <dbReference type="Proteomes" id="UP000215301"/>
    </source>
</evidence>
<reference evidence="2 3" key="1">
    <citation type="submission" date="2017-06" db="EMBL/GenBank/DDBJ databases">
        <title>Isolation and characterization of a thermophilic and butanogenic Thermoanaerobacterium thermosaccharolyticum M5 capable of efficient degradation of hemicellulose.</title>
        <authorList>
            <person name="Xin F."/>
            <person name="Jiang Y."/>
        </authorList>
    </citation>
    <scope>NUCLEOTIDE SEQUENCE [LARGE SCALE GENOMIC DNA]</scope>
    <source>
        <strain evidence="2 3">M5</strain>
    </source>
</reference>
<dbReference type="PANTHER" id="PTHR37814:SF1">
    <property type="entry name" value="MEMBRANE PROTEIN"/>
    <property type="match status" value="1"/>
</dbReference>
<feature type="transmembrane region" description="Helical" evidence="1">
    <location>
        <begin position="122"/>
        <end position="141"/>
    </location>
</feature>